<dbReference type="FunFam" id="3.60.20.10:FF:000006">
    <property type="entry name" value="Glutamine--fructose-6-phosphate aminotransferase [isomerizing]"/>
    <property type="match status" value="1"/>
</dbReference>
<evidence type="ECO:0000313" key="14">
    <source>
        <dbReference type="Proteomes" id="UP000323974"/>
    </source>
</evidence>
<dbReference type="GO" id="GO:0097367">
    <property type="term" value="F:carbohydrate derivative binding"/>
    <property type="evidence" value="ECO:0007669"/>
    <property type="project" value="InterPro"/>
</dbReference>
<comment type="subunit">
    <text evidence="10">Homodimer.</text>
</comment>
<feature type="domain" description="SIS" evidence="12">
    <location>
        <begin position="286"/>
        <end position="426"/>
    </location>
</feature>
<evidence type="ECO:0000256" key="9">
    <source>
        <dbReference type="ARBA" id="ARBA00022962"/>
    </source>
</evidence>
<dbReference type="SUPFAM" id="SSF53697">
    <property type="entry name" value="SIS domain"/>
    <property type="match status" value="1"/>
</dbReference>
<dbReference type="CDD" id="cd00714">
    <property type="entry name" value="GFAT"/>
    <property type="match status" value="1"/>
</dbReference>
<reference evidence="13 14" key="1">
    <citation type="submission" date="2019-04" db="EMBL/GenBank/DDBJ databases">
        <title>Complete Genome and Methylome Analysis of Haemophilus haemolyticus NEB129.</title>
        <authorList>
            <person name="Fomenkov A."/>
            <person name="Roberts R.J."/>
            <person name="Anton B.P."/>
            <person name="Vincze T."/>
        </authorList>
    </citation>
    <scope>NUCLEOTIDE SEQUENCE [LARGE SCALE GENOMIC DNA]</scope>
    <source>
        <strain evidence="13 14">NEB129</strain>
    </source>
</reference>
<dbReference type="InterPro" id="IPR035490">
    <property type="entry name" value="GlmS/FrlB_SIS"/>
</dbReference>
<evidence type="ECO:0000256" key="7">
    <source>
        <dbReference type="ARBA" id="ARBA00022679"/>
    </source>
</evidence>
<feature type="initiator methionine" description="Removed" evidence="10">
    <location>
        <position position="1"/>
    </location>
</feature>
<dbReference type="InterPro" id="IPR005855">
    <property type="entry name" value="GFAT"/>
</dbReference>
<dbReference type="PANTHER" id="PTHR10937">
    <property type="entry name" value="GLUCOSAMINE--FRUCTOSE-6-PHOSPHATE AMINOTRANSFERASE, ISOMERIZING"/>
    <property type="match status" value="1"/>
</dbReference>
<dbReference type="GO" id="GO:0006047">
    <property type="term" value="P:UDP-N-acetylglucosamine metabolic process"/>
    <property type="evidence" value="ECO:0007669"/>
    <property type="project" value="TreeGrafter"/>
</dbReference>
<dbReference type="GeneID" id="78224642"/>
<feature type="active site" description="Nucleophile; for GATase activity" evidence="10">
    <location>
        <position position="2"/>
    </location>
</feature>
<dbReference type="PROSITE" id="PS51464">
    <property type="entry name" value="SIS"/>
    <property type="match status" value="2"/>
</dbReference>
<sequence length="606" mass="66274">MCGIVGAVAQRDVAAILVDGLHRLEYRGYDSAGVAVLGADKQMNILRRVGKVKALDDALEAQPLLGGTGIAHTRWATHGEPSEANAHPHRSGKIAVVHNGIIENYEELRAELQARGYVFQSQTDTEVIAHLVEWEFRTSNSLLEAVQKTVKQLRGAYGTVVLNEEEPEHLIVARSGSPLVIGYGIGENFLASDPLALLSVTRRFAYLEEGDVAEITRTSVDIYDRNGNKVEREIHEGNFEQDAADKGQYHHYMQKEIFEQPVAIMNTLDGRIKEGKVNLEAIAPNAAEILSKVEHIQIVACGTSYNAGMVARYWLESIAGVACDVEIASEFRYRKFVTRPNSLLVTISQSGETADTLAALRLAKASGFMAAMTICNVATSSLVRESDFAFMTRAGVEVGVASTKAFTTQLTCLLLLTAALGRLKGNVSAEQEADIVHALQRLPALIEAALTHEKEIEKLSEDFADKQHSLFLGRGEFYPIAMESALKLKEISYIHAEAYAAGELKHGPLALIDNEMPVIVVAPENDLLEKVKSNIEEVKARGGQLFIFTDHDAGLGYKTLVFPKVDEVTAPIFYTVPLQLLSYHVALIKGTDVDQPRNLAKSVTVE</sequence>
<comment type="subcellular location">
    <subcellularLocation>
        <location evidence="2 10">Cytoplasm</location>
    </subcellularLocation>
</comment>
<dbReference type="Pfam" id="PF01380">
    <property type="entry name" value="SIS"/>
    <property type="match status" value="2"/>
</dbReference>
<evidence type="ECO:0000256" key="10">
    <source>
        <dbReference type="HAMAP-Rule" id="MF_00164"/>
    </source>
</evidence>
<dbReference type="CDD" id="cd05008">
    <property type="entry name" value="SIS_GlmS_GlmD_1"/>
    <property type="match status" value="1"/>
</dbReference>
<dbReference type="InterPro" id="IPR035466">
    <property type="entry name" value="GlmS/AgaS_SIS"/>
</dbReference>
<dbReference type="CDD" id="cd05009">
    <property type="entry name" value="SIS_GlmS_GlmD_2"/>
    <property type="match status" value="1"/>
</dbReference>
<evidence type="ECO:0000256" key="4">
    <source>
        <dbReference type="ARBA" id="ARBA00016090"/>
    </source>
</evidence>
<dbReference type="PANTHER" id="PTHR10937:SF0">
    <property type="entry name" value="GLUTAMINE--FRUCTOSE-6-PHOSPHATE TRANSAMINASE (ISOMERIZING)"/>
    <property type="match status" value="1"/>
</dbReference>
<evidence type="ECO:0000256" key="1">
    <source>
        <dbReference type="ARBA" id="ARBA00001031"/>
    </source>
</evidence>
<dbReference type="Gene3D" id="3.40.50.10490">
    <property type="entry name" value="Glucose-6-phosphate isomerase like protein, domain 1"/>
    <property type="match status" value="2"/>
</dbReference>
<dbReference type="Gene3D" id="3.60.20.10">
    <property type="entry name" value="Glutamine Phosphoribosylpyrophosphate, subunit 1, domain 1"/>
    <property type="match status" value="1"/>
</dbReference>
<dbReference type="GO" id="GO:0046349">
    <property type="term" value="P:amino sugar biosynthetic process"/>
    <property type="evidence" value="ECO:0007669"/>
    <property type="project" value="UniProtKB-ARBA"/>
</dbReference>
<accession>A0AAE6JRQ5</accession>
<dbReference type="EMBL" id="CP038817">
    <property type="protein sequence ID" value="QEN11016.1"/>
    <property type="molecule type" value="Genomic_DNA"/>
</dbReference>
<comment type="function">
    <text evidence="10">Catalyzes the first step in hexosamine metabolism, converting fructose-6P into glucosamine-6P using glutamine as a nitrogen source.</text>
</comment>
<dbReference type="HAMAP" id="MF_00164">
    <property type="entry name" value="GlmS"/>
    <property type="match status" value="1"/>
</dbReference>
<dbReference type="NCBIfam" id="NF001484">
    <property type="entry name" value="PRK00331.1"/>
    <property type="match status" value="1"/>
</dbReference>
<evidence type="ECO:0000256" key="6">
    <source>
        <dbReference type="ARBA" id="ARBA00022576"/>
    </source>
</evidence>
<dbReference type="KEGG" id="hpaa:E5Q53_05940"/>
<keyword evidence="6 10" id="KW-0032">Aminotransferase</keyword>
<evidence type="ECO:0000256" key="5">
    <source>
        <dbReference type="ARBA" id="ARBA00022490"/>
    </source>
</evidence>
<dbReference type="FunFam" id="3.40.50.10490:FF:000001">
    <property type="entry name" value="Glutamine--fructose-6-phosphate aminotransferase [isomerizing]"/>
    <property type="match status" value="1"/>
</dbReference>
<dbReference type="NCBIfam" id="TIGR01135">
    <property type="entry name" value="glmS"/>
    <property type="match status" value="1"/>
</dbReference>
<protein>
    <recommendedName>
        <fullName evidence="4 10">Glutamine--fructose-6-phosphate aminotransferase [isomerizing]</fullName>
        <ecNumber evidence="3 10">2.6.1.16</ecNumber>
    </recommendedName>
    <alternativeName>
        <fullName evidence="10">D-fructose-6-phosphate amidotransferase</fullName>
    </alternativeName>
    <alternativeName>
        <fullName evidence="10">GFAT</fullName>
    </alternativeName>
    <alternativeName>
        <fullName evidence="10">Glucosamine-6-phosphate synthase</fullName>
    </alternativeName>
    <alternativeName>
        <fullName evidence="10">Hexosephosphate aminotransferase</fullName>
    </alternativeName>
    <alternativeName>
        <fullName evidence="10">L-glutamine--D-fructose-6-phosphate amidotransferase</fullName>
    </alternativeName>
</protein>
<feature type="domain" description="SIS" evidence="12">
    <location>
        <begin position="459"/>
        <end position="596"/>
    </location>
</feature>
<dbReference type="SUPFAM" id="SSF56235">
    <property type="entry name" value="N-terminal nucleophile aminohydrolases (Ntn hydrolases)"/>
    <property type="match status" value="1"/>
</dbReference>
<dbReference type="Pfam" id="PF13522">
    <property type="entry name" value="GATase_6"/>
    <property type="match status" value="1"/>
</dbReference>
<evidence type="ECO:0000259" key="11">
    <source>
        <dbReference type="PROSITE" id="PS51278"/>
    </source>
</evidence>
<dbReference type="AlphaFoldDB" id="A0AAE6JRQ5"/>
<dbReference type="InterPro" id="IPR017932">
    <property type="entry name" value="GATase_2_dom"/>
</dbReference>
<feature type="domain" description="Glutamine amidotransferase type-2" evidence="11">
    <location>
        <begin position="2"/>
        <end position="218"/>
    </location>
</feature>
<comment type="catalytic activity">
    <reaction evidence="1 10">
        <text>D-fructose 6-phosphate + L-glutamine = D-glucosamine 6-phosphate + L-glutamate</text>
        <dbReference type="Rhea" id="RHEA:13237"/>
        <dbReference type="ChEBI" id="CHEBI:29985"/>
        <dbReference type="ChEBI" id="CHEBI:58359"/>
        <dbReference type="ChEBI" id="CHEBI:58725"/>
        <dbReference type="ChEBI" id="CHEBI:61527"/>
        <dbReference type="EC" id="2.6.1.16"/>
    </reaction>
</comment>
<dbReference type="InterPro" id="IPR029055">
    <property type="entry name" value="Ntn_hydrolases_N"/>
</dbReference>
<evidence type="ECO:0000256" key="8">
    <source>
        <dbReference type="ARBA" id="ARBA00022737"/>
    </source>
</evidence>
<dbReference type="GO" id="GO:0006487">
    <property type="term" value="P:protein N-linked glycosylation"/>
    <property type="evidence" value="ECO:0007669"/>
    <property type="project" value="TreeGrafter"/>
</dbReference>
<keyword evidence="7 10" id="KW-0808">Transferase</keyword>
<keyword evidence="8" id="KW-0677">Repeat</keyword>
<dbReference type="GO" id="GO:0005829">
    <property type="term" value="C:cytosol"/>
    <property type="evidence" value="ECO:0007669"/>
    <property type="project" value="TreeGrafter"/>
</dbReference>
<evidence type="ECO:0000256" key="2">
    <source>
        <dbReference type="ARBA" id="ARBA00004496"/>
    </source>
</evidence>
<keyword evidence="9" id="KW-0315">Glutamine amidotransferase</keyword>
<dbReference type="PROSITE" id="PS51278">
    <property type="entry name" value="GATASE_TYPE_2"/>
    <property type="match status" value="1"/>
</dbReference>
<feature type="active site" description="For Fru-6P isomerization activity" evidence="10">
    <location>
        <position position="601"/>
    </location>
</feature>
<dbReference type="RefSeq" id="WP_005706420.1">
    <property type="nucleotide sequence ID" value="NZ_CP038817.1"/>
</dbReference>
<dbReference type="GO" id="GO:0006002">
    <property type="term" value="P:fructose 6-phosphate metabolic process"/>
    <property type="evidence" value="ECO:0007669"/>
    <property type="project" value="TreeGrafter"/>
</dbReference>
<dbReference type="GO" id="GO:0004360">
    <property type="term" value="F:glutamine-fructose-6-phosphate transaminase (isomerizing) activity"/>
    <property type="evidence" value="ECO:0007669"/>
    <property type="project" value="UniProtKB-UniRule"/>
</dbReference>
<name>A0AAE6JRQ5_HAEPH</name>
<dbReference type="InterPro" id="IPR001347">
    <property type="entry name" value="SIS_dom"/>
</dbReference>
<dbReference type="Proteomes" id="UP000323974">
    <property type="component" value="Chromosome"/>
</dbReference>
<gene>
    <name evidence="10 13" type="primary">glmS</name>
    <name evidence="13" type="ORF">E5Q53_05940</name>
</gene>
<proteinExistence type="inferred from homology"/>
<organism evidence="13 14">
    <name type="scientific">Haemophilus parahaemolyticus</name>
    <dbReference type="NCBI Taxonomy" id="735"/>
    <lineage>
        <taxon>Bacteria</taxon>
        <taxon>Pseudomonadati</taxon>
        <taxon>Pseudomonadota</taxon>
        <taxon>Gammaproteobacteria</taxon>
        <taxon>Pasteurellales</taxon>
        <taxon>Pasteurellaceae</taxon>
        <taxon>Haemophilus</taxon>
    </lineage>
</organism>
<dbReference type="EC" id="2.6.1.16" evidence="3 10"/>
<evidence type="ECO:0000256" key="3">
    <source>
        <dbReference type="ARBA" id="ARBA00012916"/>
    </source>
</evidence>
<dbReference type="FunFam" id="3.40.50.10490:FF:000002">
    <property type="entry name" value="Glutamine--fructose-6-phosphate aminotransferase [isomerizing]"/>
    <property type="match status" value="1"/>
</dbReference>
<dbReference type="InterPro" id="IPR047084">
    <property type="entry name" value="GFAT_N"/>
</dbReference>
<dbReference type="InterPro" id="IPR046348">
    <property type="entry name" value="SIS_dom_sf"/>
</dbReference>
<keyword evidence="5 10" id="KW-0963">Cytoplasm</keyword>
<evidence type="ECO:0000313" key="13">
    <source>
        <dbReference type="EMBL" id="QEN11016.1"/>
    </source>
</evidence>
<dbReference type="GO" id="GO:0005975">
    <property type="term" value="P:carbohydrate metabolic process"/>
    <property type="evidence" value="ECO:0007669"/>
    <property type="project" value="UniProtKB-UniRule"/>
</dbReference>
<evidence type="ECO:0000259" key="12">
    <source>
        <dbReference type="PROSITE" id="PS51464"/>
    </source>
</evidence>